<dbReference type="EMBL" id="JACHGJ010000001">
    <property type="protein sequence ID" value="MBB6479150.1"/>
    <property type="molecule type" value="Genomic_DNA"/>
</dbReference>
<dbReference type="SMART" id="SM00138">
    <property type="entry name" value="MeTrc"/>
    <property type="match status" value="1"/>
</dbReference>
<proteinExistence type="predicted"/>
<feature type="domain" description="CheW-like" evidence="3">
    <location>
        <begin position="22"/>
        <end position="164"/>
    </location>
</feature>
<evidence type="ECO:0000259" key="2">
    <source>
        <dbReference type="PROSITE" id="PS50123"/>
    </source>
</evidence>
<dbReference type="CDD" id="cd00732">
    <property type="entry name" value="CheW"/>
    <property type="match status" value="1"/>
</dbReference>
<evidence type="ECO:0000313" key="4">
    <source>
        <dbReference type="EMBL" id="MBB6479150.1"/>
    </source>
</evidence>
<dbReference type="GO" id="GO:0008757">
    <property type="term" value="F:S-adenosylmethionine-dependent methyltransferase activity"/>
    <property type="evidence" value="ECO:0007669"/>
    <property type="project" value="InterPro"/>
</dbReference>
<dbReference type="PANTHER" id="PTHR22617:SF23">
    <property type="entry name" value="CHEMOTAXIS PROTEIN CHEW"/>
    <property type="match status" value="1"/>
</dbReference>
<reference evidence="4 5" key="1">
    <citation type="submission" date="2020-08" db="EMBL/GenBank/DDBJ databases">
        <title>Genomic Encyclopedia of Type Strains, Phase IV (KMG-IV): sequencing the most valuable type-strain genomes for metagenomic binning, comparative biology and taxonomic classification.</title>
        <authorList>
            <person name="Goeker M."/>
        </authorList>
    </citation>
    <scope>NUCLEOTIDE SEQUENCE [LARGE SCALE GENOMIC DNA]</scope>
    <source>
        <strain evidence="4 5">DSM 2461</strain>
    </source>
</reference>
<dbReference type="InterPro" id="IPR022642">
    <property type="entry name" value="CheR_C"/>
</dbReference>
<evidence type="ECO:0000256" key="1">
    <source>
        <dbReference type="SAM" id="MobiDB-lite"/>
    </source>
</evidence>
<feature type="domain" description="CheR-type methyltransferase" evidence="2">
    <location>
        <begin position="250"/>
        <end position="445"/>
    </location>
</feature>
<dbReference type="Gene3D" id="2.40.50.180">
    <property type="entry name" value="CheA-289, Domain 4"/>
    <property type="match status" value="1"/>
</dbReference>
<dbReference type="Gene3D" id="2.30.30.40">
    <property type="entry name" value="SH3 Domains"/>
    <property type="match status" value="1"/>
</dbReference>
<dbReference type="SMART" id="SM00260">
    <property type="entry name" value="CheW"/>
    <property type="match status" value="1"/>
</dbReference>
<feature type="region of interest" description="Disordered" evidence="1">
    <location>
        <begin position="164"/>
        <end position="197"/>
    </location>
</feature>
<dbReference type="GO" id="GO:0007165">
    <property type="term" value="P:signal transduction"/>
    <property type="evidence" value="ECO:0007669"/>
    <property type="project" value="InterPro"/>
</dbReference>
<dbReference type="GO" id="GO:0006935">
    <property type="term" value="P:chemotaxis"/>
    <property type="evidence" value="ECO:0007669"/>
    <property type="project" value="InterPro"/>
</dbReference>
<dbReference type="Pfam" id="PF01584">
    <property type="entry name" value="CheW"/>
    <property type="match status" value="1"/>
</dbReference>
<dbReference type="SUPFAM" id="SSF53335">
    <property type="entry name" value="S-adenosyl-L-methionine-dependent methyltransferases"/>
    <property type="match status" value="1"/>
</dbReference>
<evidence type="ECO:0000259" key="3">
    <source>
        <dbReference type="PROSITE" id="PS50851"/>
    </source>
</evidence>
<dbReference type="InterPro" id="IPR036061">
    <property type="entry name" value="CheW-like_dom_sf"/>
</dbReference>
<sequence>MDNVITDIDLLQQEAKKESSIDFKMVTFSLAGKDYGIDIMTVKEISKAGKFTFVPNSAPYVRGVYNLRGDIISVIDLRIFFNQPAKQSGENELESMIIVRLEDHVIGIIVDEIDKVVGISSESVQPPHPLFGDINIKYISGVAENNNRLYVILDVEAIFGTKNDEDDTVPAMESSSGRFAAAPAESQSVQQASEPVDQSERELGFIKETLITFKQFYASPVNDDWIRRRYSQWFEDRYNSNKSIQLTGVDDADSYLTSFYSPYTESLWSEEYIHAVTAFIPQTSGVNFNVWNPGCGKGYETYSVLSMLKKYKSDLNIKIHGSDKDLISVASAPGLLFQKNSVPDFYQEFMVESNSGLQFQNSMKDLIMFEFRDLENLEVFSRLDMVIIRDVLSFLKVELQNKVIQVILDNLKDNGVLILGQNERLPNLSGWEDISANGISAYRKK</sequence>
<dbReference type="Proteomes" id="UP000587760">
    <property type="component" value="Unassembled WGS sequence"/>
</dbReference>
<keyword evidence="5" id="KW-1185">Reference proteome</keyword>
<dbReference type="InterPro" id="IPR002545">
    <property type="entry name" value="CheW-lke_dom"/>
</dbReference>
<dbReference type="SUPFAM" id="SSF50341">
    <property type="entry name" value="CheW-like"/>
    <property type="match status" value="1"/>
</dbReference>
<dbReference type="PRINTS" id="PR00996">
    <property type="entry name" value="CHERMTFRASE"/>
</dbReference>
<dbReference type="InterPro" id="IPR000780">
    <property type="entry name" value="CheR_MeTrfase"/>
</dbReference>
<protein>
    <submittedName>
        <fullName evidence="4">Purine-binding chemotaxis protein CheW</fullName>
    </submittedName>
</protein>
<comment type="caution">
    <text evidence="4">The sequence shown here is derived from an EMBL/GenBank/DDBJ whole genome shotgun (WGS) entry which is preliminary data.</text>
</comment>
<dbReference type="Pfam" id="PF01739">
    <property type="entry name" value="CheR"/>
    <property type="match status" value="1"/>
</dbReference>
<accession>A0A841R7Y7</accession>
<organism evidence="4 5">
    <name type="scientific">Spirochaeta isovalerica</name>
    <dbReference type="NCBI Taxonomy" id="150"/>
    <lineage>
        <taxon>Bacteria</taxon>
        <taxon>Pseudomonadati</taxon>
        <taxon>Spirochaetota</taxon>
        <taxon>Spirochaetia</taxon>
        <taxon>Spirochaetales</taxon>
        <taxon>Spirochaetaceae</taxon>
        <taxon>Spirochaeta</taxon>
    </lineage>
</organism>
<name>A0A841R7Y7_9SPIO</name>
<dbReference type="GO" id="GO:0005829">
    <property type="term" value="C:cytosol"/>
    <property type="evidence" value="ECO:0007669"/>
    <property type="project" value="TreeGrafter"/>
</dbReference>
<dbReference type="PROSITE" id="PS50851">
    <property type="entry name" value="CHEW"/>
    <property type="match status" value="1"/>
</dbReference>
<dbReference type="AlphaFoldDB" id="A0A841R7Y7"/>
<dbReference type="InterPro" id="IPR029063">
    <property type="entry name" value="SAM-dependent_MTases_sf"/>
</dbReference>
<dbReference type="PANTHER" id="PTHR22617">
    <property type="entry name" value="CHEMOTAXIS SENSOR HISTIDINE KINASE-RELATED"/>
    <property type="match status" value="1"/>
</dbReference>
<dbReference type="PROSITE" id="PS50123">
    <property type="entry name" value="CHER"/>
    <property type="match status" value="1"/>
</dbReference>
<dbReference type="Gene3D" id="3.40.50.150">
    <property type="entry name" value="Vaccinia Virus protein VP39"/>
    <property type="match status" value="1"/>
</dbReference>
<gene>
    <name evidence="4" type="ORF">HNR50_000783</name>
</gene>
<evidence type="ECO:0000313" key="5">
    <source>
        <dbReference type="Proteomes" id="UP000587760"/>
    </source>
</evidence>
<dbReference type="InterPro" id="IPR039315">
    <property type="entry name" value="CheW"/>
</dbReference>
<dbReference type="RefSeq" id="WP_184744031.1">
    <property type="nucleotide sequence ID" value="NZ_JACHGJ010000001.1"/>
</dbReference>